<evidence type="ECO:0000256" key="1">
    <source>
        <dbReference type="SAM" id="MobiDB-lite"/>
    </source>
</evidence>
<evidence type="ECO:0000313" key="2">
    <source>
        <dbReference type="EMBL" id="MDH2135303.1"/>
    </source>
</evidence>
<evidence type="ECO:0000313" key="3">
    <source>
        <dbReference type="Proteomes" id="UP001162318"/>
    </source>
</evidence>
<dbReference type="Proteomes" id="UP001162318">
    <property type="component" value="Unassembled WGS sequence"/>
</dbReference>
<dbReference type="EMBL" id="JAOCKX010000109">
    <property type="protein sequence ID" value="MDH2135303.1"/>
    <property type="molecule type" value="Genomic_DNA"/>
</dbReference>
<dbReference type="AlphaFoldDB" id="A0AA42X2M8"/>
<comment type="caution">
    <text evidence="2">The sequence shown here is derived from an EMBL/GenBank/DDBJ whole genome shotgun (WGS) entry which is preliminary data.</text>
</comment>
<feature type="region of interest" description="Disordered" evidence="1">
    <location>
        <begin position="52"/>
        <end position="71"/>
    </location>
</feature>
<reference evidence="2" key="1">
    <citation type="submission" date="2022-09" db="EMBL/GenBank/DDBJ databases">
        <title>Intensive care unit water sources are persistently colonized with multi-drug resistant bacteria and are the site of extensive horizontal gene transfer of antibiotic resistance genes.</title>
        <authorList>
            <person name="Diorio-Toth L."/>
        </authorList>
    </citation>
    <scope>NUCLEOTIDE SEQUENCE</scope>
    <source>
        <strain evidence="2">GD03659</strain>
    </source>
</reference>
<protein>
    <submittedName>
        <fullName evidence="2">Uncharacterized protein</fullName>
    </submittedName>
</protein>
<feature type="region of interest" description="Disordered" evidence="1">
    <location>
        <begin position="98"/>
        <end position="117"/>
    </location>
</feature>
<accession>A0AA42X2M8</accession>
<proteinExistence type="predicted"/>
<sequence length="174" mass="18708">MSVLIDAVTAVEKEVASPDFSIAPFSEAARHQAAHHSCEDSWDDGGGSIERLNVTSSSTSGIDIETPGSEMHRKRSVLTNDFANGHISGTSQNLRASRAAFSSAEGDAGNSGRLLPGSNAESTSILVELDEGDAAKMHLYGITRMIGVQFQYRDYRYSRLIDAIAQARRDHPPS</sequence>
<dbReference type="RefSeq" id="WP_279731812.1">
    <property type="nucleotide sequence ID" value="NZ_JAOCKX010000109.1"/>
</dbReference>
<gene>
    <name evidence="2" type="ORF">N5J77_29730</name>
</gene>
<name>A0AA42X2M8_SPHYA</name>
<organism evidence="2 3">
    <name type="scientific">Sphingobium yanoikuyae</name>
    <name type="common">Sphingomonas yanoikuyae</name>
    <dbReference type="NCBI Taxonomy" id="13690"/>
    <lineage>
        <taxon>Bacteria</taxon>
        <taxon>Pseudomonadati</taxon>
        <taxon>Pseudomonadota</taxon>
        <taxon>Alphaproteobacteria</taxon>
        <taxon>Sphingomonadales</taxon>
        <taxon>Sphingomonadaceae</taxon>
        <taxon>Sphingobium</taxon>
    </lineage>
</organism>